<dbReference type="EMBL" id="CP002574">
    <property type="protein sequence ID" value="AEK59564.1"/>
    <property type="molecule type" value="Genomic_DNA"/>
</dbReference>
<accession>F9ZUL6</accession>
<organism evidence="2 3">
    <name type="scientific">Acidithiobacillus caldus (strain SM-1)</name>
    <dbReference type="NCBI Taxonomy" id="990288"/>
    <lineage>
        <taxon>Bacteria</taxon>
        <taxon>Pseudomonadati</taxon>
        <taxon>Pseudomonadota</taxon>
        <taxon>Acidithiobacillia</taxon>
        <taxon>Acidithiobacillales</taxon>
        <taxon>Acidithiobacillaceae</taxon>
        <taxon>Acidithiobacillus</taxon>
    </lineage>
</organism>
<keyword evidence="3" id="KW-1185">Reference proteome</keyword>
<feature type="region of interest" description="Disordered" evidence="1">
    <location>
        <begin position="91"/>
        <end position="123"/>
    </location>
</feature>
<feature type="compositionally biased region" description="Polar residues" evidence="1">
    <location>
        <begin position="93"/>
        <end position="105"/>
    </location>
</feature>
<evidence type="ECO:0000313" key="2">
    <source>
        <dbReference type="EMBL" id="AEK59564.1"/>
    </source>
</evidence>
<protein>
    <submittedName>
        <fullName evidence="2">Uncharacterized protein</fullName>
    </submittedName>
</protein>
<sequence>MRALDKLPQKPPVRRICADFHGEASVEVDMLEVQIGIHRAARNKSERDAALMEIALLSLKKHVEAFSAMTGEKYPDYRLLAEWLESGADTVNGEPSRNLAENPTTAHEVPMVAHDQDSRVASE</sequence>
<feature type="compositionally biased region" description="Basic and acidic residues" evidence="1">
    <location>
        <begin position="114"/>
        <end position="123"/>
    </location>
</feature>
<name>F9ZUL6_ACICS</name>
<evidence type="ECO:0000256" key="1">
    <source>
        <dbReference type="SAM" id="MobiDB-lite"/>
    </source>
</evidence>
<geneLocation type="plasmid" evidence="2 3">
    <name>megaplasmid</name>
</geneLocation>
<reference evidence="2 3" key="1">
    <citation type="journal article" date="2011" name="J. Genet. Genomics">
        <title>Unraveling the Acidithiobacillus caldus complete genome and its central metabolisms for carbon assimilation.</title>
        <authorList>
            <person name="You X.Y."/>
            <person name="Guo X."/>
            <person name="Zheng H.J."/>
            <person name="Zhang M.J."/>
            <person name="Liu L.J."/>
            <person name="Zhu Y.Q."/>
            <person name="Zhu B."/>
            <person name="Wang S.Y."/>
            <person name="Zhao G.P."/>
            <person name="Poetsch A."/>
            <person name="Jiang C.Y."/>
            <person name="Liu S.J."/>
        </authorList>
    </citation>
    <scope>NUCLEOTIDE SEQUENCE [LARGE SCALE GENOMIC DNA]</scope>
    <source>
        <strain evidence="2 3">SM-1</strain>
        <plasmid evidence="3">Plasmid megaplasmid</plasmid>
    </source>
</reference>
<dbReference type="Proteomes" id="UP000006135">
    <property type="component" value="Plasmid megaplasmid"/>
</dbReference>
<gene>
    <name evidence="2" type="ordered locus">Atc_m033</name>
</gene>
<dbReference type="AlphaFoldDB" id="F9ZUL6"/>
<evidence type="ECO:0000313" key="3">
    <source>
        <dbReference type="Proteomes" id="UP000006135"/>
    </source>
</evidence>
<dbReference type="KEGG" id="acu:Atc_m033"/>
<dbReference type="HOGENOM" id="CLU_2010286_0_0_6"/>
<proteinExistence type="predicted"/>
<keyword evidence="2" id="KW-0614">Plasmid</keyword>